<protein>
    <recommendedName>
        <fullName evidence="5">AtpZ/AtpI family protein</fullName>
    </recommendedName>
</protein>
<dbReference type="EMBL" id="BJYX01000002">
    <property type="protein sequence ID" value="GEO28727.1"/>
    <property type="molecule type" value="Genomic_DNA"/>
</dbReference>
<feature type="region of interest" description="Disordered" evidence="1">
    <location>
        <begin position="1"/>
        <end position="40"/>
    </location>
</feature>
<keyword evidence="2" id="KW-1133">Transmembrane helix</keyword>
<feature type="transmembrane region" description="Helical" evidence="2">
    <location>
        <begin position="56"/>
        <end position="74"/>
    </location>
</feature>
<comment type="caution">
    <text evidence="3">The sequence shown here is derived from an EMBL/GenBank/DDBJ whole genome shotgun (WGS) entry which is preliminary data.</text>
</comment>
<organism evidence="3 4">
    <name type="scientific">Terrabacter aerolatus</name>
    <dbReference type="NCBI Taxonomy" id="422442"/>
    <lineage>
        <taxon>Bacteria</taxon>
        <taxon>Bacillati</taxon>
        <taxon>Actinomycetota</taxon>
        <taxon>Actinomycetes</taxon>
        <taxon>Micrococcales</taxon>
        <taxon>Intrasporangiaceae</taxon>
        <taxon>Terrabacter</taxon>
    </lineage>
</organism>
<feature type="compositionally biased region" description="Low complexity" evidence="1">
    <location>
        <begin position="11"/>
        <end position="31"/>
    </location>
</feature>
<dbReference type="AlphaFoldDB" id="A0A512CX01"/>
<name>A0A512CX01_9MICO</name>
<evidence type="ECO:0000313" key="4">
    <source>
        <dbReference type="Proteomes" id="UP000321534"/>
    </source>
</evidence>
<accession>A0A512CX01</accession>
<evidence type="ECO:0000256" key="1">
    <source>
        <dbReference type="SAM" id="MobiDB-lite"/>
    </source>
</evidence>
<sequence length="106" mass="11347">MTTPPTPGTPEPSAGSTGPTEPTTEPTIEPTEPTEAERDEELRAFNIREQDSAWRAVAYLLTGPLIYGGLGALADHWLGTGWLVGAGIVGGMALSLYLIWFRYGTQ</sequence>
<proteinExistence type="predicted"/>
<evidence type="ECO:0000313" key="3">
    <source>
        <dbReference type="EMBL" id="GEO28727.1"/>
    </source>
</evidence>
<dbReference type="Proteomes" id="UP000321534">
    <property type="component" value="Unassembled WGS sequence"/>
</dbReference>
<keyword evidence="2" id="KW-0472">Membrane</keyword>
<feature type="compositionally biased region" description="Pro residues" evidence="1">
    <location>
        <begin position="1"/>
        <end position="10"/>
    </location>
</feature>
<evidence type="ECO:0000256" key="2">
    <source>
        <dbReference type="SAM" id="Phobius"/>
    </source>
</evidence>
<feature type="transmembrane region" description="Helical" evidence="2">
    <location>
        <begin position="80"/>
        <end position="100"/>
    </location>
</feature>
<keyword evidence="4" id="KW-1185">Reference proteome</keyword>
<gene>
    <name evidence="3" type="ORF">TAE01_05370</name>
</gene>
<reference evidence="3 4" key="1">
    <citation type="submission" date="2019-07" db="EMBL/GenBank/DDBJ databases">
        <title>Whole genome shotgun sequence of Terrabacter aerolatus NBRC 106305.</title>
        <authorList>
            <person name="Hosoyama A."/>
            <person name="Uohara A."/>
            <person name="Ohji S."/>
            <person name="Ichikawa N."/>
        </authorList>
    </citation>
    <scope>NUCLEOTIDE SEQUENCE [LARGE SCALE GENOMIC DNA]</scope>
    <source>
        <strain evidence="3 4">NBRC 106305</strain>
    </source>
</reference>
<evidence type="ECO:0008006" key="5">
    <source>
        <dbReference type="Google" id="ProtNLM"/>
    </source>
</evidence>
<keyword evidence="2" id="KW-0812">Transmembrane</keyword>
<dbReference type="RefSeq" id="WP_222594045.1">
    <property type="nucleotide sequence ID" value="NZ_BAAARO010000021.1"/>
</dbReference>